<dbReference type="Proteomes" id="UP000269199">
    <property type="component" value="Chromosome"/>
</dbReference>
<dbReference type="GO" id="GO:1900376">
    <property type="term" value="P:regulation of secondary metabolite biosynthetic process"/>
    <property type="evidence" value="ECO:0007669"/>
    <property type="project" value="TreeGrafter"/>
</dbReference>
<dbReference type="InterPro" id="IPR002481">
    <property type="entry name" value="FUR"/>
</dbReference>
<evidence type="ECO:0000256" key="1">
    <source>
        <dbReference type="PIRSR" id="PIRSR602481-1"/>
    </source>
</evidence>
<dbReference type="InterPro" id="IPR036390">
    <property type="entry name" value="WH_DNA-bd_sf"/>
</dbReference>
<dbReference type="Pfam" id="PF01475">
    <property type="entry name" value="FUR"/>
    <property type="match status" value="1"/>
</dbReference>
<evidence type="ECO:0000256" key="2">
    <source>
        <dbReference type="SAM" id="MobiDB-lite"/>
    </source>
</evidence>
<dbReference type="EMBL" id="CP024996">
    <property type="protein sequence ID" value="AYR26518.1"/>
    <property type="molecule type" value="Genomic_DNA"/>
</dbReference>
<feature type="binding site" evidence="1">
    <location>
        <position position="140"/>
    </location>
    <ligand>
        <name>Zn(2+)</name>
        <dbReference type="ChEBI" id="CHEBI:29105"/>
    </ligand>
</feature>
<sequence length="189" mass="20820">MKQYDDSGGMVDSIAPFGSKKLPSVKHKRKSVVTSRAETGLPTSSQQQRLETNGLRPTNARAGVLSTLEKAAPSCLDASQIYLLLSTQFDSLAQGSVYRALNDLWAAGLLVRTAGARGRAFYAIKPETPEHQYVTLRCHCGARLVFIEDLAFRKRLQLLVFQEGFVPDTEPVFIITTTCSKCRKLRKGA</sequence>
<keyword evidence="1" id="KW-0479">Metal-binding</keyword>
<name>A0AAD0UAR7_9BURK</name>
<dbReference type="RefSeq" id="WP_058897133.1">
    <property type="nucleotide sequence ID" value="NZ_CP024996.1"/>
</dbReference>
<feature type="binding site" evidence="1">
    <location>
        <position position="182"/>
    </location>
    <ligand>
        <name>Zn(2+)</name>
        <dbReference type="ChEBI" id="CHEBI:29105"/>
    </ligand>
</feature>
<organism evidence="3 4">
    <name type="scientific">Herbaspirillum rubrisubalbicans</name>
    <dbReference type="NCBI Taxonomy" id="80842"/>
    <lineage>
        <taxon>Bacteria</taxon>
        <taxon>Pseudomonadati</taxon>
        <taxon>Pseudomonadota</taxon>
        <taxon>Betaproteobacteria</taxon>
        <taxon>Burkholderiales</taxon>
        <taxon>Oxalobacteraceae</taxon>
        <taxon>Herbaspirillum</taxon>
    </lineage>
</organism>
<gene>
    <name evidence="3" type="ORF">RC54_23050</name>
</gene>
<dbReference type="InterPro" id="IPR036388">
    <property type="entry name" value="WH-like_DNA-bd_sf"/>
</dbReference>
<protein>
    <submittedName>
        <fullName evidence="3">Ferric uptake regulator family protein</fullName>
    </submittedName>
</protein>
<feature type="region of interest" description="Disordered" evidence="2">
    <location>
        <begin position="1"/>
        <end position="52"/>
    </location>
</feature>
<dbReference type="GO" id="GO:0008270">
    <property type="term" value="F:zinc ion binding"/>
    <property type="evidence" value="ECO:0007669"/>
    <property type="project" value="TreeGrafter"/>
</dbReference>
<reference evidence="3 4" key="1">
    <citation type="submission" date="2017-11" db="EMBL/GenBank/DDBJ databases">
        <title>Complete genome sequence of Herbaspirillum rubrisubalbicans DSM 11543.</title>
        <authorList>
            <person name="Chen M."/>
            <person name="An Q."/>
        </authorList>
    </citation>
    <scope>NUCLEOTIDE SEQUENCE [LARGE SCALE GENOMIC DNA]</scope>
    <source>
        <strain evidence="3 4">DSM 11543</strain>
    </source>
</reference>
<feature type="compositionally biased region" description="Polar residues" evidence="2">
    <location>
        <begin position="32"/>
        <end position="51"/>
    </location>
</feature>
<accession>A0AAD0UAR7</accession>
<dbReference type="GO" id="GO:0003700">
    <property type="term" value="F:DNA-binding transcription factor activity"/>
    <property type="evidence" value="ECO:0007669"/>
    <property type="project" value="InterPro"/>
</dbReference>
<evidence type="ECO:0000313" key="4">
    <source>
        <dbReference type="Proteomes" id="UP000269199"/>
    </source>
</evidence>
<feature type="binding site" evidence="1">
    <location>
        <position position="179"/>
    </location>
    <ligand>
        <name>Zn(2+)</name>
        <dbReference type="ChEBI" id="CHEBI:29105"/>
    </ligand>
</feature>
<keyword evidence="1" id="KW-0862">Zinc</keyword>
<dbReference type="AlphaFoldDB" id="A0AAD0UAR7"/>
<dbReference type="SUPFAM" id="SSF46785">
    <property type="entry name" value="Winged helix' DNA-binding domain"/>
    <property type="match status" value="1"/>
</dbReference>
<evidence type="ECO:0000313" key="3">
    <source>
        <dbReference type="EMBL" id="AYR26518.1"/>
    </source>
</evidence>
<dbReference type="GO" id="GO:0000976">
    <property type="term" value="F:transcription cis-regulatory region binding"/>
    <property type="evidence" value="ECO:0007669"/>
    <property type="project" value="TreeGrafter"/>
</dbReference>
<proteinExistence type="predicted"/>
<dbReference type="PANTHER" id="PTHR33202">
    <property type="entry name" value="ZINC UPTAKE REGULATION PROTEIN"/>
    <property type="match status" value="1"/>
</dbReference>
<comment type="cofactor">
    <cofactor evidence="1">
        <name>Zn(2+)</name>
        <dbReference type="ChEBI" id="CHEBI:29105"/>
    </cofactor>
    <text evidence="1">Binds 1 zinc ion per subunit.</text>
</comment>
<dbReference type="Gene3D" id="1.10.10.10">
    <property type="entry name" value="Winged helix-like DNA-binding domain superfamily/Winged helix DNA-binding domain"/>
    <property type="match status" value="1"/>
</dbReference>
<dbReference type="GO" id="GO:0045892">
    <property type="term" value="P:negative regulation of DNA-templated transcription"/>
    <property type="evidence" value="ECO:0007669"/>
    <property type="project" value="TreeGrafter"/>
</dbReference>
<dbReference type="PANTHER" id="PTHR33202:SF7">
    <property type="entry name" value="FERRIC UPTAKE REGULATION PROTEIN"/>
    <property type="match status" value="1"/>
</dbReference>